<accession>A0ABX8Z2L1</accession>
<evidence type="ECO:0000313" key="3">
    <source>
        <dbReference type="Proteomes" id="UP000825679"/>
    </source>
</evidence>
<feature type="transmembrane region" description="Helical" evidence="1">
    <location>
        <begin position="7"/>
        <end position="25"/>
    </location>
</feature>
<keyword evidence="1" id="KW-0472">Membrane</keyword>
<dbReference type="EMBL" id="CP081150">
    <property type="protein sequence ID" value="QZA76487.1"/>
    <property type="molecule type" value="Genomic_DNA"/>
</dbReference>
<feature type="transmembrane region" description="Helical" evidence="1">
    <location>
        <begin position="90"/>
        <end position="112"/>
    </location>
</feature>
<reference evidence="2 3" key="1">
    <citation type="submission" date="2021-08" db="EMBL/GenBank/DDBJ databases">
        <title>complete genome sequencing of Deefgea sp. D25.</title>
        <authorList>
            <person name="Bae J.-W."/>
            <person name="Gim D.-H."/>
        </authorList>
    </citation>
    <scope>NUCLEOTIDE SEQUENCE [LARGE SCALE GENOMIC DNA]</scope>
    <source>
        <strain evidence="2 3">D25</strain>
    </source>
</reference>
<evidence type="ECO:0000256" key="1">
    <source>
        <dbReference type="SAM" id="Phobius"/>
    </source>
</evidence>
<keyword evidence="3" id="KW-1185">Reference proteome</keyword>
<keyword evidence="1" id="KW-1133">Transmembrane helix</keyword>
<gene>
    <name evidence="2" type="ORF">K4H28_09015</name>
</gene>
<organism evidence="2 3">
    <name type="scientific">Deefgea tanakiae</name>
    <dbReference type="NCBI Taxonomy" id="2865840"/>
    <lineage>
        <taxon>Bacteria</taxon>
        <taxon>Pseudomonadati</taxon>
        <taxon>Pseudomonadota</taxon>
        <taxon>Betaproteobacteria</taxon>
        <taxon>Neisseriales</taxon>
        <taxon>Chitinibacteraceae</taxon>
        <taxon>Deefgea</taxon>
    </lineage>
</organism>
<feature type="transmembrane region" description="Helical" evidence="1">
    <location>
        <begin position="63"/>
        <end position="84"/>
    </location>
</feature>
<keyword evidence="1" id="KW-0812">Transmembrane</keyword>
<dbReference type="NCBIfam" id="NF006751">
    <property type="entry name" value="PRK09272.1-4"/>
    <property type="match status" value="1"/>
</dbReference>
<dbReference type="RefSeq" id="WP_221004893.1">
    <property type="nucleotide sequence ID" value="NZ_CP081150.1"/>
</dbReference>
<name>A0ABX8Z2L1_9NEIS</name>
<dbReference type="Proteomes" id="UP000825679">
    <property type="component" value="Chromosome"/>
</dbReference>
<protein>
    <submittedName>
        <fullName evidence="2">DUF3147 family protein</fullName>
    </submittedName>
</protein>
<proteinExistence type="predicted"/>
<evidence type="ECO:0000313" key="2">
    <source>
        <dbReference type="EMBL" id="QZA76487.1"/>
    </source>
</evidence>
<sequence>MNLSGYLIAKYLITAALVVGISEIASRYERIGGLLAALPLVTCLTLIWLYVEKQPSDKIAAHAWYTFWYVLPTLPMFLAFPILFQRFGFWPALGISSVATVALFFLYAHLVARFFQIHLL</sequence>
<feature type="transmembrane region" description="Helical" evidence="1">
    <location>
        <begin position="31"/>
        <end position="51"/>
    </location>
</feature>